<protein>
    <submittedName>
        <fullName evidence="2">DUF3267 domain-containing protein</fullName>
    </submittedName>
</protein>
<gene>
    <name evidence="2" type="ORF">ACFO4N_10215</name>
</gene>
<reference evidence="3" key="1">
    <citation type="journal article" date="2019" name="Int. J. Syst. Evol. Microbiol.">
        <title>The Global Catalogue of Microorganisms (GCM) 10K type strain sequencing project: providing services to taxonomists for standard genome sequencing and annotation.</title>
        <authorList>
            <consortium name="The Broad Institute Genomics Platform"/>
            <consortium name="The Broad Institute Genome Sequencing Center for Infectious Disease"/>
            <person name="Wu L."/>
            <person name="Ma J."/>
        </authorList>
    </citation>
    <scope>NUCLEOTIDE SEQUENCE [LARGE SCALE GENOMIC DNA]</scope>
    <source>
        <strain evidence="3">CGMCC 1.16306</strain>
    </source>
</reference>
<organism evidence="2 3">
    <name type="scientific">Camelliibacillus cellulosilyticus</name>
    <dbReference type="NCBI Taxonomy" id="2174486"/>
    <lineage>
        <taxon>Bacteria</taxon>
        <taxon>Bacillati</taxon>
        <taxon>Bacillota</taxon>
        <taxon>Bacilli</taxon>
        <taxon>Bacillales</taxon>
        <taxon>Sporolactobacillaceae</taxon>
        <taxon>Camelliibacillus</taxon>
    </lineage>
</organism>
<dbReference type="Pfam" id="PF11667">
    <property type="entry name" value="DUF3267"/>
    <property type="match status" value="1"/>
</dbReference>
<feature type="transmembrane region" description="Helical" evidence="1">
    <location>
        <begin position="34"/>
        <end position="53"/>
    </location>
</feature>
<comment type="caution">
    <text evidence="2">The sequence shown here is derived from an EMBL/GenBank/DDBJ whole genome shotgun (WGS) entry which is preliminary data.</text>
</comment>
<evidence type="ECO:0000313" key="2">
    <source>
        <dbReference type="EMBL" id="MFC4619087.1"/>
    </source>
</evidence>
<accession>A0ABV9GLB2</accession>
<sequence>MGAIVTNNLTMKKRDTMNCWKSFNVSKDLGSVRLVIFSLLGMLCFFILFNLLFTETYTHLKVRLLNFGIMIICILLVLPIHKLLHCLPIWLTGRKARLSIEKASALPMIHCNIKGAVSKRIYMVATISPAIIGTILMIAMAYVTPSAINYFAVSGSINFGLSVSDFLYLSYLLSAPSHAIVEEDRDGCRILIKQSV</sequence>
<dbReference type="EMBL" id="JBHSFW010000005">
    <property type="protein sequence ID" value="MFC4619087.1"/>
    <property type="molecule type" value="Genomic_DNA"/>
</dbReference>
<keyword evidence="3" id="KW-1185">Reference proteome</keyword>
<proteinExistence type="predicted"/>
<feature type="transmembrane region" description="Helical" evidence="1">
    <location>
        <begin position="148"/>
        <end position="169"/>
    </location>
</feature>
<dbReference type="InterPro" id="IPR021683">
    <property type="entry name" value="DUF3267"/>
</dbReference>
<keyword evidence="1" id="KW-1133">Transmembrane helix</keyword>
<keyword evidence="1" id="KW-0812">Transmembrane</keyword>
<name>A0ABV9GLB2_9BACL</name>
<dbReference type="Proteomes" id="UP001596022">
    <property type="component" value="Unassembled WGS sequence"/>
</dbReference>
<keyword evidence="1" id="KW-0472">Membrane</keyword>
<evidence type="ECO:0000313" key="3">
    <source>
        <dbReference type="Proteomes" id="UP001596022"/>
    </source>
</evidence>
<feature type="transmembrane region" description="Helical" evidence="1">
    <location>
        <begin position="65"/>
        <end position="91"/>
    </location>
</feature>
<evidence type="ECO:0000256" key="1">
    <source>
        <dbReference type="SAM" id="Phobius"/>
    </source>
</evidence>
<feature type="transmembrane region" description="Helical" evidence="1">
    <location>
        <begin position="121"/>
        <end position="142"/>
    </location>
</feature>